<dbReference type="FunCoup" id="A0A0V0QMD8">
    <property type="interactions" value="232"/>
</dbReference>
<dbReference type="InterPro" id="IPR016135">
    <property type="entry name" value="UBQ-conjugating_enzyme/RWD"/>
</dbReference>
<dbReference type="OMA" id="FEVICKP"/>
<name>A0A0V0QMD8_PSEPJ</name>
<protein>
    <submittedName>
        <fullName evidence="3">Ubiquitin-conjugating enzyme/RWD-like protein</fullName>
    </submittedName>
</protein>
<dbReference type="EMBL" id="LDAU01000138">
    <property type="protein sequence ID" value="KRX03292.1"/>
    <property type="molecule type" value="Genomic_DNA"/>
</dbReference>
<proteinExistence type="predicted"/>
<dbReference type="Gene3D" id="3.10.110.10">
    <property type="entry name" value="Ubiquitin Conjugating Enzyme"/>
    <property type="match status" value="1"/>
</dbReference>
<dbReference type="AlphaFoldDB" id="A0A0V0QMD8"/>
<reference evidence="3 4" key="1">
    <citation type="journal article" date="2015" name="Sci. Rep.">
        <title>Genome of the facultative scuticociliatosis pathogen Pseudocohnilembus persalinus provides insight into its virulence through horizontal gene transfer.</title>
        <authorList>
            <person name="Xiong J."/>
            <person name="Wang G."/>
            <person name="Cheng J."/>
            <person name="Tian M."/>
            <person name="Pan X."/>
            <person name="Warren A."/>
            <person name="Jiang C."/>
            <person name="Yuan D."/>
            <person name="Miao W."/>
        </authorList>
    </citation>
    <scope>NUCLEOTIDE SEQUENCE [LARGE SCALE GENOMIC DNA]</scope>
    <source>
        <strain evidence="3">36N120E</strain>
    </source>
</reference>
<evidence type="ECO:0000259" key="2">
    <source>
        <dbReference type="PROSITE" id="PS50908"/>
    </source>
</evidence>
<dbReference type="OrthoDB" id="277175at2759"/>
<feature type="domain" description="RWD" evidence="2">
    <location>
        <begin position="22"/>
        <end position="131"/>
    </location>
</feature>
<organism evidence="3 4">
    <name type="scientific">Pseudocohnilembus persalinus</name>
    <name type="common">Ciliate</name>
    <dbReference type="NCBI Taxonomy" id="266149"/>
    <lineage>
        <taxon>Eukaryota</taxon>
        <taxon>Sar</taxon>
        <taxon>Alveolata</taxon>
        <taxon>Ciliophora</taxon>
        <taxon>Intramacronucleata</taxon>
        <taxon>Oligohymenophorea</taxon>
        <taxon>Scuticociliatia</taxon>
        <taxon>Philasterida</taxon>
        <taxon>Pseudocohnilembidae</taxon>
        <taxon>Pseudocohnilembus</taxon>
    </lineage>
</organism>
<feature type="compositionally biased region" description="Basic and acidic residues" evidence="1">
    <location>
        <begin position="231"/>
        <end position="250"/>
    </location>
</feature>
<comment type="caution">
    <text evidence="3">The sequence shown here is derived from an EMBL/GenBank/DDBJ whole genome shotgun (WGS) entry which is preliminary data.</text>
</comment>
<gene>
    <name evidence="3" type="ORF">PPERSA_09200</name>
</gene>
<dbReference type="InterPro" id="IPR040213">
    <property type="entry name" value="GIR2-like"/>
</dbReference>
<dbReference type="PROSITE" id="PS50908">
    <property type="entry name" value="RWD"/>
    <property type="match status" value="1"/>
</dbReference>
<evidence type="ECO:0000313" key="3">
    <source>
        <dbReference type="EMBL" id="KRX03292.1"/>
    </source>
</evidence>
<feature type="compositionally biased region" description="Acidic residues" evidence="1">
    <location>
        <begin position="218"/>
        <end position="230"/>
    </location>
</feature>
<sequence length="290" mass="34818">MSSGQVVQNQDKQLNFIEIQQEELQVLESIYLHDLKILKSSPPFKFEVICKPFLSSYDDVSDAQYNLRIIIEFTKYYPEKAPIIEMEPITNISQNDIALIEQKVSKILEQINESPILYEVIETARSWIHYNLIDMVADEAAKKEEEKTKRKVYDTYTPVTEETFKIWKEKFEKEIQDKKDQENKHRQKEIDEFLKKTTGEDYFKQLQQKENQEKGDLEEVSESEDEEEEEYYRQRKEQLRKEQEEAERQNLEQQKVNQEINQDSHKQAEEEQEEEKEEEVDSDGIDWNIE</sequence>
<evidence type="ECO:0000256" key="1">
    <source>
        <dbReference type="SAM" id="MobiDB-lite"/>
    </source>
</evidence>
<dbReference type="SUPFAM" id="SSF54495">
    <property type="entry name" value="UBC-like"/>
    <property type="match status" value="1"/>
</dbReference>
<dbReference type="InParanoid" id="A0A0V0QMD8"/>
<accession>A0A0V0QMD8</accession>
<feature type="compositionally biased region" description="Polar residues" evidence="1">
    <location>
        <begin position="251"/>
        <end position="261"/>
    </location>
</feature>
<keyword evidence="4" id="KW-1185">Reference proteome</keyword>
<dbReference type="SMART" id="SM00591">
    <property type="entry name" value="RWD"/>
    <property type="match status" value="1"/>
</dbReference>
<feature type="region of interest" description="Disordered" evidence="1">
    <location>
        <begin position="208"/>
        <end position="290"/>
    </location>
</feature>
<dbReference type="Proteomes" id="UP000054937">
    <property type="component" value="Unassembled WGS sequence"/>
</dbReference>
<dbReference type="Pfam" id="PF05773">
    <property type="entry name" value="RWD"/>
    <property type="match status" value="1"/>
</dbReference>
<feature type="compositionally biased region" description="Acidic residues" evidence="1">
    <location>
        <begin position="270"/>
        <end position="290"/>
    </location>
</feature>
<evidence type="ECO:0000313" key="4">
    <source>
        <dbReference type="Proteomes" id="UP000054937"/>
    </source>
</evidence>
<dbReference type="PANTHER" id="PTHR12292">
    <property type="entry name" value="RWD DOMAIN-CONTAINING PROTEIN"/>
    <property type="match status" value="1"/>
</dbReference>
<dbReference type="InterPro" id="IPR006575">
    <property type="entry name" value="RWD_dom"/>
</dbReference>